<dbReference type="GO" id="GO:0032993">
    <property type="term" value="C:protein-DNA complex"/>
    <property type="evidence" value="ECO:0007669"/>
    <property type="project" value="TreeGrafter"/>
</dbReference>
<dbReference type="SMART" id="SM00448">
    <property type="entry name" value="REC"/>
    <property type="match status" value="1"/>
</dbReference>
<keyword evidence="5" id="KW-0805">Transcription regulation</keyword>
<feature type="domain" description="Response regulatory" evidence="8">
    <location>
        <begin position="7"/>
        <end position="120"/>
    </location>
</feature>
<evidence type="ECO:0000256" key="5">
    <source>
        <dbReference type="ARBA" id="ARBA00023015"/>
    </source>
</evidence>
<organism evidence="10">
    <name type="scientific">freshwater metagenome</name>
    <dbReference type="NCBI Taxonomy" id="449393"/>
    <lineage>
        <taxon>unclassified sequences</taxon>
        <taxon>metagenomes</taxon>
        <taxon>ecological metagenomes</taxon>
    </lineage>
</organism>
<dbReference type="GO" id="GO:0045893">
    <property type="term" value="P:positive regulation of DNA-templated transcription"/>
    <property type="evidence" value="ECO:0007669"/>
    <property type="project" value="UniProtKB-ARBA"/>
</dbReference>
<dbReference type="Pfam" id="PF00072">
    <property type="entry name" value="Response_reg"/>
    <property type="match status" value="1"/>
</dbReference>
<protein>
    <submittedName>
        <fullName evidence="10">Unannotated protein</fullName>
    </submittedName>
</protein>
<dbReference type="InterPro" id="IPR039420">
    <property type="entry name" value="WalR-like"/>
</dbReference>
<feature type="domain" description="OmpR/PhoB-type" evidence="9">
    <location>
        <begin position="129"/>
        <end position="239"/>
    </location>
</feature>
<dbReference type="PANTHER" id="PTHR48111">
    <property type="entry name" value="REGULATOR OF RPOS"/>
    <property type="match status" value="1"/>
</dbReference>
<dbReference type="AlphaFoldDB" id="A0A6J7K5C9"/>
<dbReference type="CDD" id="cd00383">
    <property type="entry name" value="trans_reg_C"/>
    <property type="match status" value="1"/>
</dbReference>
<evidence type="ECO:0000256" key="4">
    <source>
        <dbReference type="ARBA" id="ARBA00023012"/>
    </source>
</evidence>
<keyword evidence="6" id="KW-0238">DNA-binding</keyword>
<dbReference type="Gene3D" id="1.10.10.10">
    <property type="entry name" value="Winged helix-like DNA-binding domain superfamily/Winged helix DNA-binding domain"/>
    <property type="match status" value="1"/>
</dbReference>
<dbReference type="GO" id="GO:0000156">
    <property type="term" value="F:phosphorelay response regulator activity"/>
    <property type="evidence" value="ECO:0007669"/>
    <property type="project" value="TreeGrafter"/>
</dbReference>
<dbReference type="GO" id="GO:0042802">
    <property type="term" value="F:identical protein binding"/>
    <property type="evidence" value="ECO:0007669"/>
    <property type="project" value="UniProtKB-ARBA"/>
</dbReference>
<dbReference type="GO" id="GO:0000976">
    <property type="term" value="F:transcription cis-regulatory region binding"/>
    <property type="evidence" value="ECO:0007669"/>
    <property type="project" value="TreeGrafter"/>
</dbReference>
<keyword evidence="2" id="KW-0963">Cytoplasm</keyword>
<dbReference type="InterPro" id="IPR001867">
    <property type="entry name" value="OmpR/PhoB-type_DNA-bd"/>
</dbReference>
<dbReference type="PROSITE" id="PS50110">
    <property type="entry name" value="RESPONSE_REGULATORY"/>
    <property type="match status" value="1"/>
</dbReference>
<comment type="subcellular location">
    <subcellularLocation>
        <location evidence="1">Cytoplasm</location>
    </subcellularLocation>
</comment>
<name>A0A6J7K5C9_9ZZZZ</name>
<evidence type="ECO:0000256" key="3">
    <source>
        <dbReference type="ARBA" id="ARBA00022553"/>
    </source>
</evidence>
<accession>A0A6J7K5C9</accession>
<dbReference type="EMBL" id="CAFBMK010000342">
    <property type="protein sequence ID" value="CAB4951058.1"/>
    <property type="molecule type" value="Genomic_DNA"/>
</dbReference>
<dbReference type="PROSITE" id="PS51755">
    <property type="entry name" value="OMPR_PHOB"/>
    <property type="match status" value="1"/>
</dbReference>
<keyword evidence="7" id="KW-0804">Transcription</keyword>
<evidence type="ECO:0000259" key="8">
    <source>
        <dbReference type="PROSITE" id="PS50110"/>
    </source>
</evidence>
<reference evidence="10" key="1">
    <citation type="submission" date="2020-05" db="EMBL/GenBank/DDBJ databases">
        <authorList>
            <person name="Chiriac C."/>
            <person name="Salcher M."/>
            <person name="Ghai R."/>
            <person name="Kavagutti S V."/>
        </authorList>
    </citation>
    <scope>NUCLEOTIDE SEQUENCE</scope>
</reference>
<dbReference type="SMART" id="SM00862">
    <property type="entry name" value="Trans_reg_C"/>
    <property type="match status" value="1"/>
</dbReference>
<evidence type="ECO:0000256" key="1">
    <source>
        <dbReference type="ARBA" id="ARBA00004496"/>
    </source>
</evidence>
<dbReference type="InterPro" id="IPR036388">
    <property type="entry name" value="WH-like_DNA-bd_sf"/>
</dbReference>
<evidence type="ECO:0000256" key="6">
    <source>
        <dbReference type="ARBA" id="ARBA00023125"/>
    </source>
</evidence>
<dbReference type="Pfam" id="PF00486">
    <property type="entry name" value="Trans_reg_C"/>
    <property type="match status" value="1"/>
</dbReference>
<dbReference type="Gene3D" id="3.40.50.2300">
    <property type="match status" value="1"/>
</dbReference>
<evidence type="ECO:0000313" key="10">
    <source>
        <dbReference type="EMBL" id="CAB4951058.1"/>
    </source>
</evidence>
<evidence type="ECO:0000256" key="7">
    <source>
        <dbReference type="ARBA" id="ARBA00023163"/>
    </source>
</evidence>
<dbReference type="PANTHER" id="PTHR48111:SF50">
    <property type="entry name" value="KDP OPERON TRANSCRIPTIONAL REGULATORY PROTEIN KDPE"/>
    <property type="match status" value="1"/>
</dbReference>
<dbReference type="Gene3D" id="6.10.250.690">
    <property type="match status" value="1"/>
</dbReference>
<keyword evidence="4" id="KW-0902">Two-component regulatory system</keyword>
<gene>
    <name evidence="10" type="ORF">UFOPK3564_03485</name>
</gene>
<proteinExistence type="predicted"/>
<dbReference type="FunFam" id="3.40.50.2300:FF:000021">
    <property type="entry name" value="Two-component system response regulator KdpE"/>
    <property type="match status" value="1"/>
</dbReference>
<dbReference type="SUPFAM" id="SSF52172">
    <property type="entry name" value="CheY-like"/>
    <property type="match status" value="1"/>
</dbReference>
<sequence>MSAGGRTVLVVDDERQIVRALRVLLRDAGFEALPAGGVQEALDLAALHAPDAAIVDLMLPDGSGVEICRGLREWTQIPILVLSAVDEEAEKVRALEAGADDYVTKPFGPDELLARLRAALRRAAPAADEAVVRVGDLEIDLADHRVLRAGEELRLTPIEFALLRTLVRHRGRLLTHGALLLEVWGAAYADDTATLRTHIANLRRKLEAPVQGAAGDAGPGARGARLIRTETGVGYRLVG</sequence>
<keyword evidence="3" id="KW-0597">Phosphoprotein</keyword>
<dbReference type="InterPro" id="IPR001789">
    <property type="entry name" value="Sig_transdc_resp-reg_receiver"/>
</dbReference>
<dbReference type="InterPro" id="IPR011006">
    <property type="entry name" value="CheY-like_superfamily"/>
</dbReference>
<evidence type="ECO:0000256" key="2">
    <source>
        <dbReference type="ARBA" id="ARBA00022490"/>
    </source>
</evidence>
<evidence type="ECO:0000259" key="9">
    <source>
        <dbReference type="PROSITE" id="PS51755"/>
    </source>
</evidence>
<dbReference type="GO" id="GO:0005829">
    <property type="term" value="C:cytosol"/>
    <property type="evidence" value="ECO:0007669"/>
    <property type="project" value="TreeGrafter"/>
</dbReference>